<organism evidence="7 8">
    <name type="scientific">Astatotilapia calliptera</name>
    <name type="common">Eastern happy</name>
    <name type="synonym">Chromis callipterus</name>
    <dbReference type="NCBI Taxonomy" id="8154"/>
    <lineage>
        <taxon>Eukaryota</taxon>
        <taxon>Metazoa</taxon>
        <taxon>Chordata</taxon>
        <taxon>Craniata</taxon>
        <taxon>Vertebrata</taxon>
        <taxon>Euteleostomi</taxon>
        <taxon>Actinopterygii</taxon>
        <taxon>Neopterygii</taxon>
        <taxon>Teleostei</taxon>
        <taxon>Neoteleostei</taxon>
        <taxon>Acanthomorphata</taxon>
        <taxon>Ovalentaria</taxon>
        <taxon>Cichlomorphae</taxon>
        <taxon>Cichliformes</taxon>
        <taxon>Cichlidae</taxon>
        <taxon>African cichlids</taxon>
        <taxon>Pseudocrenilabrinae</taxon>
        <taxon>Haplochromini</taxon>
        <taxon>Astatotilapia</taxon>
    </lineage>
</organism>
<evidence type="ECO:0000256" key="3">
    <source>
        <dbReference type="ARBA" id="ARBA00023054"/>
    </source>
</evidence>
<reference evidence="7" key="1">
    <citation type="submission" date="2018-05" db="EMBL/GenBank/DDBJ databases">
        <authorList>
            <person name="Datahose"/>
        </authorList>
    </citation>
    <scope>NUCLEOTIDE SEQUENCE</scope>
</reference>
<accession>A0AAX7TWZ9</accession>
<dbReference type="InterPro" id="IPR000237">
    <property type="entry name" value="GRIP_dom"/>
</dbReference>
<dbReference type="Proteomes" id="UP000265100">
    <property type="component" value="Chromosome 19"/>
</dbReference>
<feature type="region of interest" description="Disordered" evidence="5">
    <location>
        <begin position="1758"/>
        <end position="1791"/>
    </location>
</feature>
<evidence type="ECO:0000256" key="2">
    <source>
        <dbReference type="ARBA" id="ARBA00023034"/>
    </source>
</evidence>
<dbReference type="GO" id="GO:0005794">
    <property type="term" value="C:Golgi apparatus"/>
    <property type="evidence" value="ECO:0007669"/>
    <property type="project" value="UniProtKB-SubCell"/>
</dbReference>
<reference evidence="7" key="2">
    <citation type="submission" date="2025-08" db="UniProtKB">
        <authorList>
            <consortium name="Ensembl"/>
        </authorList>
    </citation>
    <scope>IDENTIFICATION</scope>
</reference>
<keyword evidence="3 4" id="KW-0175">Coiled coil</keyword>
<feature type="region of interest" description="Disordered" evidence="5">
    <location>
        <begin position="1243"/>
        <end position="1271"/>
    </location>
</feature>
<feature type="coiled-coil region" evidence="4">
    <location>
        <begin position="1080"/>
        <end position="1170"/>
    </location>
</feature>
<reference evidence="7" key="3">
    <citation type="submission" date="2025-09" db="UniProtKB">
        <authorList>
            <consortium name="Ensembl"/>
        </authorList>
    </citation>
    <scope>IDENTIFICATION</scope>
</reference>
<dbReference type="GO" id="GO:0006888">
    <property type="term" value="P:endoplasmic reticulum to Golgi vesicle-mediated transport"/>
    <property type="evidence" value="ECO:0007669"/>
    <property type="project" value="TreeGrafter"/>
</dbReference>
<feature type="compositionally biased region" description="Basic and acidic residues" evidence="5">
    <location>
        <begin position="1259"/>
        <end position="1271"/>
    </location>
</feature>
<dbReference type="Ensembl" id="ENSACLT00000052511.1">
    <property type="protein sequence ID" value="ENSACLP00000061020.1"/>
    <property type="gene ID" value="ENSACLG00000027383.2"/>
</dbReference>
<name>A0AAX7TWZ9_ASTCA</name>
<dbReference type="PANTHER" id="PTHR18921:SF2">
    <property type="entry name" value="THYROID RECEPTOR-INTERACTING PROTEIN 11"/>
    <property type="match status" value="1"/>
</dbReference>
<feature type="domain" description="GRIP" evidence="6">
    <location>
        <begin position="1647"/>
        <end position="1696"/>
    </location>
</feature>
<gene>
    <name evidence="7" type="primary">TRIP11</name>
</gene>
<feature type="region of interest" description="Disordered" evidence="5">
    <location>
        <begin position="111"/>
        <end position="152"/>
    </location>
</feature>
<feature type="coiled-coil region" evidence="4">
    <location>
        <begin position="1398"/>
        <end position="1467"/>
    </location>
</feature>
<dbReference type="GO" id="GO:0031267">
    <property type="term" value="F:small GTPase binding"/>
    <property type="evidence" value="ECO:0007669"/>
    <property type="project" value="TreeGrafter"/>
</dbReference>
<evidence type="ECO:0000259" key="6">
    <source>
        <dbReference type="PROSITE" id="PS50913"/>
    </source>
</evidence>
<protein>
    <recommendedName>
        <fullName evidence="6">GRIP domain-containing protein</fullName>
    </recommendedName>
</protein>
<feature type="coiled-coil region" evidence="4">
    <location>
        <begin position="888"/>
        <end position="915"/>
    </location>
</feature>
<feature type="coiled-coil region" evidence="4">
    <location>
        <begin position="173"/>
        <end position="277"/>
    </location>
</feature>
<feature type="coiled-coil region" evidence="4">
    <location>
        <begin position="1554"/>
        <end position="1640"/>
    </location>
</feature>
<evidence type="ECO:0000256" key="1">
    <source>
        <dbReference type="ARBA" id="ARBA00004555"/>
    </source>
</evidence>
<feature type="region of interest" description="Disordered" evidence="5">
    <location>
        <begin position="720"/>
        <end position="752"/>
    </location>
</feature>
<feature type="compositionally biased region" description="Low complexity" evidence="5">
    <location>
        <begin position="131"/>
        <end position="144"/>
    </location>
</feature>
<evidence type="ECO:0000313" key="7">
    <source>
        <dbReference type="Ensembl" id="ENSACLP00000061020.1"/>
    </source>
</evidence>
<evidence type="ECO:0000313" key="8">
    <source>
        <dbReference type="Proteomes" id="UP000265100"/>
    </source>
</evidence>
<feature type="compositionally biased region" description="Polar residues" evidence="5">
    <location>
        <begin position="1193"/>
        <end position="1213"/>
    </location>
</feature>
<comment type="subcellular location">
    <subcellularLocation>
        <location evidence="1">Golgi apparatus</location>
    </subcellularLocation>
</comment>
<feature type="coiled-coil region" evidence="4">
    <location>
        <begin position="999"/>
        <end position="1053"/>
    </location>
</feature>
<dbReference type="PANTHER" id="PTHR18921">
    <property type="entry name" value="MYOSIN HEAVY CHAIN - RELATED"/>
    <property type="match status" value="1"/>
</dbReference>
<proteinExistence type="predicted"/>
<feature type="compositionally biased region" description="Low complexity" evidence="5">
    <location>
        <begin position="1249"/>
        <end position="1258"/>
    </location>
</feature>
<dbReference type="GeneTree" id="ENSGT00710000106769"/>
<dbReference type="Gene3D" id="1.10.287.1490">
    <property type="match status" value="1"/>
</dbReference>
<feature type="compositionally biased region" description="Basic and acidic residues" evidence="5">
    <location>
        <begin position="720"/>
        <end position="747"/>
    </location>
</feature>
<keyword evidence="8" id="KW-1185">Reference proteome</keyword>
<evidence type="ECO:0000256" key="4">
    <source>
        <dbReference type="SAM" id="Coils"/>
    </source>
</evidence>
<dbReference type="PROSITE" id="PS50913">
    <property type="entry name" value="GRIP"/>
    <property type="match status" value="1"/>
</dbReference>
<dbReference type="GO" id="GO:0007030">
    <property type="term" value="P:Golgi organization"/>
    <property type="evidence" value="ECO:0007669"/>
    <property type="project" value="TreeGrafter"/>
</dbReference>
<feature type="region of interest" description="Disordered" evidence="5">
    <location>
        <begin position="1193"/>
        <end position="1219"/>
    </location>
</feature>
<keyword evidence="2" id="KW-0333">Golgi apparatus</keyword>
<evidence type="ECO:0000256" key="5">
    <source>
        <dbReference type="SAM" id="MobiDB-lite"/>
    </source>
</evidence>
<sequence length="1846" mass="208836">MSSWLGGIGSGLGQSLGQVSGSLSSFTGQISNFTKDMLLEGVEEVGGKFVCVPGLIRHERLRKLHAELEEKLEAAEIQIKRQSAEYRTLLQQKDVEISHLKARQSGLQEEVQKLQQSAQSASAGPAMLPVTTTSSSTTSSSASSFLSRHPGSHHGFHGEEMDLSDVIWSQQEINRLSTEVMRLESEVAHWRRMSQASTATGAGNGNHSEILKLQRTIKELRDEMSREVDEHQHELAALQDAQRQKLADVTRRHRQELAEYEERIEELEEQIQSGQLIFGITVGSGFVDWFLPIMGCGRYSASVSKFQIFCPQLNLQERLKVAEEQLVSRNEAESDLESLDDLKAELGRREKILRATEEERDTLMSELEELDQQNQEATQHMISVKEQLSGQLKEAETELKRMTAELNTSSDQKMALEQELETQKEKMSQSAFTLNELHMGKQQLERTVKELKDKLGHSQEQIRDARREVTELKKTLQEKEELLSAAKAKLYEGGERASEAQGANEALAEKERELSDLRRELDEMRCSHEKVMSEDYELKVENRRFKADNEQTLGKVEELTKQLKESQGVLNRVVREKDTRIEALKLEKYQLEGELTQAENKLKEQVKQYQQTIEELTRARSMDASALQTEHERAIKLNQEKDMEIAQLKRDVEQVAADHRDTNEMLSITVAGQQQLTDLLQEKDVFMDTLKQNAADLQTELDNKVSVFTKEVETLKQSLDEKDKQLGGMKEENSHLKEEIDRLRDQQSRPQPLAEPRTLDIITELETEITQLKSSRNALEEEVQTLRRTTEEQQASLLLSQQSLQAQQSEIEQARAHHQQTTLNYDRLIQARDEEITRLQQNVEQLSESQSRANSPSVQGEVILQEEKTQTLNQENGNEKHDLSKVDIERLVRGIKEKETEITQLNEKNLSLTRQLDQLVVSRDEVGKLSQMIMQKDLEIQALHARVSMGGGHSQDVMFLQQQLQAYAVEREQVIAVLNEKTRENSQLRSDYHRLMDIMAGKEAALLKLQQENQRLSNMSDPSGSQEMFKETIQNLSRIIREKDIEIDALTQKCQTLVTVLQSSGGEPGAGSGGVSSNQFEELLQERDTLKQQVKKMEEWKQQVITTVKNMQHESAQLHEELIKLQSQVSADSDCSSKLSVDYARLVQNYEQKERRLGSLSLELAQVQQTITQLSSTKDVLLGKLDSVTQTPEVTATQCSGSSLSTDAPSHQPDSAVKDEKMQQEVVQLKAQLTEKENTIRTLQENNHRLSNSASASESEQRSQAEEARQVRERLEALQRSVREKDLLIKSKGDQLVQVSEALRNRENDNEVLKQAVTNLKERALILEMDVKKLKEENELVAARSREKESEFRALQETNMQVSLLLREKEFELSAMSEKAATVEKLLKDKEQGRSGELNQLLNEVKSMQDKAVAFQQERDQVMMALKQKQMETAALQSELQHVRDKEHRLNLELERLRNHLLEIEDSYTREALAAEDRETELRRKVALLDERLATSSSAVESASQQASMQVESLQEQLIGVVKQRDDALVQLRTSQEQVNQYAVSLSNLQMVLEQFQQEEKAMYSAELEKHKKEKEEWKRKALKLEDQASALQINLDEANAALDSASRLTDQLDLKEEQIEELKKQGELQQEMLEEAQRKLMNLLNSTEGKIDKVLMRNLFLGYFHTPKTKRADVLKLMGSVLGLNREDMLEDRGHGVTGWVSNWLGGRGAQSVPNTPQRPTSGQGLNSSFSEMFVKFLEMESTPSLPAPKLPVHDIKPLSAPPAGRTSSASFFSGAPVSQKRAGDSNPFLAPRSAAVPLLAGSGSGGPGGHLLMKPISDTLPTFTPVPVSAEASGGAVLKDLLKQ</sequence>